<keyword evidence="4 8" id="KW-0812">Transmembrane</keyword>
<comment type="subcellular location">
    <subcellularLocation>
        <location evidence="1">Golgi apparatus membrane</location>
    </subcellularLocation>
</comment>
<protein>
    <recommendedName>
        <fullName evidence="10">Glycosyltransferase 2-like domain-containing protein</fullName>
    </recommendedName>
</protein>
<feature type="transmembrane region" description="Helical" evidence="8">
    <location>
        <begin position="7"/>
        <end position="26"/>
    </location>
</feature>
<keyword evidence="2" id="KW-0328">Glycosyltransferase</keyword>
<evidence type="ECO:0000256" key="8">
    <source>
        <dbReference type="SAM" id="Phobius"/>
    </source>
</evidence>
<evidence type="ECO:0008006" key="10">
    <source>
        <dbReference type="Google" id="ProtNLM"/>
    </source>
</evidence>
<organism evidence="9">
    <name type="scientific">Brassica cretica</name>
    <name type="common">Mustard</name>
    <dbReference type="NCBI Taxonomy" id="69181"/>
    <lineage>
        <taxon>Eukaryota</taxon>
        <taxon>Viridiplantae</taxon>
        <taxon>Streptophyta</taxon>
        <taxon>Embryophyta</taxon>
        <taxon>Tracheophyta</taxon>
        <taxon>Spermatophyta</taxon>
        <taxon>Magnoliopsida</taxon>
        <taxon>eudicotyledons</taxon>
        <taxon>Gunneridae</taxon>
        <taxon>Pentapetalae</taxon>
        <taxon>rosids</taxon>
        <taxon>malvids</taxon>
        <taxon>Brassicales</taxon>
        <taxon>Brassicaceae</taxon>
        <taxon>Brassiceae</taxon>
        <taxon>Brassica</taxon>
    </lineage>
</organism>
<evidence type="ECO:0000256" key="5">
    <source>
        <dbReference type="ARBA" id="ARBA00022989"/>
    </source>
</evidence>
<dbReference type="PANTHER" id="PTHR32044:SF73">
    <property type="entry name" value="GLUCOMANNAN 4-BETA-MANNOSYLTRANSFERASE 1-RELATED"/>
    <property type="match status" value="1"/>
</dbReference>
<evidence type="ECO:0000256" key="2">
    <source>
        <dbReference type="ARBA" id="ARBA00022676"/>
    </source>
</evidence>
<dbReference type="PANTHER" id="PTHR32044">
    <property type="entry name" value="GLUCOMANNAN 4-BETA-MANNOSYLTRANSFERASE 9"/>
    <property type="match status" value="1"/>
</dbReference>
<keyword evidence="7 8" id="KW-0472">Membrane</keyword>
<name>A0A8S9FN05_BRACR</name>
<evidence type="ECO:0000313" key="9">
    <source>
        <dbReference type="EMBL" id="KAF2532152.1"/>
    </source>
</evidence>
<keyword evidence="3" id="KW-0808">Transferase</keyword>
<dbReference type="InterPro" id="IPR029044">
    <property type="entry name" value="Nucleotide-diphossugar_trans"/>
</dbReference>
<proteinExistence type="predicted"/>
<dbReference type="GO" id="GO:0051753">
    <property type="term" value="F:mannan synthase activity"/>
    <property type="evidence" value="ECO:0007669"/>
    <property type="project" value="TreeGrafter"/>
</dbReference>
<comment type="caution">
    <text evidence="9">The sequence shown here is derived from an EMBL/GenBank/DDBJ whole genome shotgun (WGS) entry which is preliminary data.</text>
</comment>
<dbReference type="AlphaFoldDB" id="A0A8S9FN05"/>
<reference evidence="9" key="1">
    <citation type="submission" date="2019-12" db="EMBL/GenBank/DDBJ databases">
        <title>Genome sequencing and annotation of Brassica cretica.</title>
        <authorList>
            <person name="Studholme D.J."/>
            <person name="Sarris P.F."/>
        </authorList>
    </citation>
    <scope>NUCLEOTIDE SEQUENCE</scope>
    <source>
        <strain evidence="9">PFS-102/07</strain>
        <tissue evidence="9">Leaf</tissue>
    </source>
</reference>
<keyword evidence="5 8" id="KW-1133">Transmembrane helix</keyword>
<dbReference type="Gene3D" id="3.90.550.10">
    <property type="entry name" value="Spore Coat Polysaccharide Biosynthesis Protein SpsA, Chain A"/>
    <property type="match status" value="1"/>
</dbReference>
<evidence type="ECO:0000256" key="7">
    <source>
        <dbReference type="ARBA" id="ARBA00023136"/>
    </source>
</evidence>
<accession>A0A8S9FN05</accession>
<sequence>MSLFLKPFLFLYDSTLSLLLFLFNGWSLEDSAAAHERLEADNNAAESEWMQIQYLWRKTRSLVLLPVFKGLVIMCLVLSIIVFFESFYMNIVILFGKLLRRKPEKLYKWEALQEDVEAGSENYPKVLVQIPMYNEKEVFQISIAAVCSLLWPASRLVIQVVDDSTDPVVRISHLSRYLNVHDLIDIFDVLGIYHTVLDVPTKR</sequence>
<evidence type="ECO:0000256" key="3">
    <source>
        <dbReference type="ARBA" id="ARBA00022679"/>
    </source>
</evidence>
<dbReference type="EMBL" id="QGKY02002305">
    <property type="protein sequence ID" value="KAF2532152.1"/>
    <property type="molecule type" value="Genomic_DNA"/>
</dbReference>
<dbReference type="SUPFAM" id="SSF53448">
    <property type="entry name" value="Nucleotide-diphospho-sugar transferases"/>
    <property type="match status" value="1"/>
</dbReference>
<evidence type="ECO:0000256" key="1">
    <source>
        <dbReference type="ARBA" id="ARBA00004394"/>
    </source>
</evidence>
<evidence type="ECO:0000256" key="4">
    <source>
        <dbReference type="ARBA" id="ARBA00022692"/>
    </source>
</evidence>
<keyword evidence="6" id="KW-0333">Golgi apparatus</keyword>
<evidence type="ECO:0000256" key="6">
    <source>
        <dbReference type="ARBA" id="ARBA00023034"/>
    </source>
</evidence>
<feature type="transmembrane region" description="Helical" evidence="8">
    <location>
        <begin position="71"/>
        <end position="95"/>
    </location>
</feature>
<gene>
    <name evidence="9" type="ORF">F2Q70_00032672</name>
</gene>
<dbReference type="GO" id="GO:0000139">
    <property type="term" value="C:Golgi membrane"/>
    <property type="evidence" value="ECO:0007669"/>
    <property type="project" value="UniProtKB-SubCell"/>
</dbReference>